<gene>
    <name evidence="1" type="ORF">KG104_06525</name>
</gene>
<accession>A0A975S7U6</accession>
<name>A0A975S7U6_9MICC</name>
<dbReference type="RefSeq" id="WP_207348660.1">
    <property type="nucleotide sequence ID" value="NZ_CP076456.1"/>
</dbReference>
<sequence length="68" mass="7118">MENTRTESAGAAGSWPSVLVTTQDPAVDAALAAVRDVPAMPTTEHLAVYTALHDGLLAQLNADLSEER</sequence>
<reference evidence="1" key="1">
    <citation type="submission" date="2021-06" db="EMBL/GenBank/DDBJ databases">
        <title>Novel species in genus Arthrobacter.</title>
        <authorList>
            <person name="Zhang G."/>
        </authorList>
    </citation>
    <scope>NUCLEOTIDE SEQUENCE</scope>
    <source>
        <strain evidence="1">Zg-ZUI122</strain>
    </source>
</reference>
<dbReference type="Proteomes" id="UP000680588">
    <property type="component" value="Chromosome"/>
</dbReference>
<organism evidence="1 2">
    <name type="scientific">Arthrobacter sunyaminii</name>
    <dbReference type="NCBI Taxonomy" id="2816859"/>
    <lineage>
        <taxon>Bacteria</taxon>
        <taxon>Bacillati</taxon>
        <taxon>Actinomycetota</taxon>
        <taxon>Actinomycetes</taxon>
        <taxon>Micrococcales</taxon>
        <taxon>Micrococcaceae</taxon>
        <taxon>Arthrobacter</taxon>
    </lineage>
</organism>
<proteinExistence type="predicted"/>
<keyword evidence="2" id="KW-1185">Reference proteome</keyword>
<protein>
    <submittedName>
        <fullName evidence="1">Uncharacterized protein</fullName>
    </submittedName>
</protein>
<dbReference type="AlphaFoldDB" id="A0A975S7U6"/>
<dbReference type="EMBL" id="CP076456">
    <property type="protein sequence ID" value="QWQ37390.1"/>
    <property type="molecule type" value="Genomic_DNA"/>
</dbReference>
<evidence type="ECO:0000313" key="1">
    <source>
        <dbReference type="EMBL" id="QWQ37390.1"/>
    </source>
</evidence>
<dbReference type="KEGG" id="asun:KG104_06525"/>
<evidence type="ECO:0000313" key="2">
    <source>
        <dbReference type="Proteomes" id="UP000680588"/>
    </source>
</evidence>